<name>A0A928VQC2_9CYAN</name>
<dbReference type="PROSITE" id="PS01332">
    <property type="entry name" value="HTH_RRF2_1"/>
    <property type="match status" value="1"/>
</dbReference>
<dbReference type="NCBIfam" id="TIGR00738">
    <property type="entry name" value="rrf2_super"/>
    <property type="match status" value="1"/>
</dbReference>
<accession>A0A928VQC2</accession>
<reference evidence="2" key="1">
    <citation type="submission" date="2020-10" db="EMBL/GenBank/DDBJ databases">
        <authorList>
            <person name="Castelo-Branco R."/>
            <person name="Eusebio N."/>
            <person name="Adriana R."/>
            <person name="Vieira A."/>
            <person name="Brugerolle De Fraissinette N."/>
            <person name="Rezende De Castro R."/>
            <person name="Schneider M.P."/>
            <person name="Vasconcelos V."/>
            <person name="Leao P.N."/>
        </authorList>
    </citation>
    <scope>NUCLEOTIDE SEQUENCE</scope>
    <source>
        <strain evidence="2">LEGE 11480</strain>
    </source>
</reference>
<evidence type="ECO:0000313" key="3">
    <source>
        <dbReference type="Proteomes" id="UP000625316"/>
    </source>
</evidence>
<dbReference type="Gene3D" id="1.10.10.10">
    <property type="entry name" value="Winged helix-like DNA-binding domain superfamily/Winged helix DNA-binding domain"/>
    <property type="match status" value="1"/>
</dbReference>
<organism evidence="2 3">
    <name type="scientific">Romeriopsis navalis LEGE 11480</name>
    <dbReference type="NCBI Taxonomy" id="2777977"/>
    <lineage>
        <taxon>Bacteria</taxon>
        <taxon>Bacillati</taxon>
        <taxon>Cyanobacteriota</taxon>
        <taxon>Cyanophyceae</taxon>
        <taxon>Leptolyngbyales</taxon>
        <taxon>Leptolyngbyaceae</taxon>
        <taxon>Romeriopsis</taxon>
        <taxon>Romeriopsis navalis</taxon>
    </lineage>
</organism>
<keyword evidence="3" id="KW-1185">Reference proteome</keyword>
<dbReference type="SUPFAM" id="SSF46785">
    <property type="entry name" value="Winged helix' DNA-binding domain"/>
    <property type="match status" value="1"/>
</dbReference>
<dbReference type="InterPro" id="IPR000944">
    <property type="entry name" value="Tscrpt_reg_Rrf2"/>
</dbReference>
<dbReference type="Proteomes" id="UP000625316">
    <property type="component" value="Unassembled WGS sequence"/>
</dbReference>
<dbReference type="InterPro" id="IPR030489">
    <property type="entry name" value="TR_Rrf2-type_CS"/>
</dbReference>
<dbReference type="InterPro" id="IPR036388">
    <property type="entry name" value="WH-like_DNA-bd_sf"/>
</dbReference>
<dbReference type="PROSITE" id="PS51197">
    <property type="entry name" value="HTH_RRF2_2"/>
    <property type="match status" value="1"/>
</dbReference>
<dbReference type="GO" id="GO:0003677">
    <property type="term" value="F:DNA binding"/>
    <property type="evidence" value="ECO:0007669"/>
    <property type="project" value="UniProtKB-KW"/>
</dbReference>
<comment type="caution">
    <text evidence="2">The sequence shown here is derived from an EMBL/GenBank/DDBJ whole genome shotgun (WGS) entry which is preliminary data.</text>
</comment>
<dbReference type="Pfam" id="PF02082">
    <property type="entry name" value="Rrf2"/>
    <property type="match status" value="1"/>
</dbReference>
<evidence type="ECO:0000313" key="2">
    <source>
        <dbReference type="EMBL" id="MBE9031853.1"/>
    </source>
</evidence>
<dbReference type="InterPro" id="IPR036390">
    <property type="entry name" value="WH_DNA-bd_sf"/>
</dbReference>
<dbReference type="RefSeq" id="WP_264326680.1">
    <property type="nucleotide sequence ID" value="NZ_JADEXQ010000078.1"/>
</dbReference>
<gene>
    <name evidence="2" type="ORF">IQ266_19140</name>
</gene>
<dbReference type="AlphaFoldDB" id="A0A928VQC2"/>
<dbReference type="GO" id="GO:0003700">
    <property type="term" value="F:DNA-binding transcription factor activity"/>
    <property type="evidence" value="ECO:0007669"/>
    <property type="project" value="TreeGrafter"/>
</dbReference>
<proteinExistence type="predicted"/>
<dbReference type="PANTHER" id="PTHR33221:SF5">
    <property type="entry name" value="HTH-TYPE TRANSCRIPTIONAL REGULATOR ISCR"/>
    <property type="match status" value="1"/>
</dbReference>
<evidence type="ECO:0000256" key="1">
    <source>
        <dbReference type="ARBA" id="ARBA00023125"/>
    </source>
</evidence>
<dbReference type="PANTHER" id="PTHR33221">
    <property type="entry name" value="WINGED HELIX-TURN-HELIX TRANSCRIPTIONAL REGULATOR, RRF2 FAMILY"/>
    <property type="match status" value="1"/>
</dbReference>
<keyword evidence="1" id="KW-0238">DNA-binding</keyword>
<dbReference type="EMBL" id="JADEXQ010000078">
    <property type="protein sequence ID" value="MBE9031853.1"/>
    <property type="molecule type" value="Genomic_DNA"/>
</dbReference>
<protein>
    <submittedName>
        <fullName evidence="2">Rrf2 family transcriptional regulator</fullName>
    </submittedName>
</protein>
<dbReference type="GO" id="GO:0005829">
    <property type="term" value="C:cytosol"/>
    <property type="evidence" value="ECO:0007669"/>
    <property type="project" value="TreeGrafter"/>
</dbReference>
<sequence>MELSCKSEYALLALLELVDHYASGEPLQIRQISAQQNIPDRYLEQLLATLRRAGIVRSQRGAKGGYLLAREPGDITLLDVVSCLEGFDAKSATADVPPNSDQTLGGTVIGELWEEACQAANAVLKGCSLKDLRDRRDARKQLDFMYYI</sequence>